<dbReference type="RefSeq" id="WP_104840737.1">
    <property type="nucleotide sequence ID" value="NZ_CP024310.1"/>
</dbReference>
<sequence length="602" mass="69868">MQLSRLYSNFPDILSPIVFNHGVDANHLNVVLGEVKHPKDQKKDSHNLGKTTLLHLIDFIMLKGWRQDNFLYRHRDRFGDFVFYLEIALNSGGYATIKRSVATPTRVALSRHENPDADFSDAADDAWDHPDLPIDEAIKLLDAWLDLRTLKPYDYRKAITYFLRAQGDWTDELQLQKFQAGRDLYWKPFVAHLFGFDQKPIVRKYELDELIQKLHEKQSAQQAEVQFKEEDLPKLTAELGVLHQHVEDLEAQLDAFRFDDEERRLMRELVETIENKIAELNQQIYDARYDIGQIDTSLSHKDKFDLGEVEAIFNEAQLHFPSQLKKQYGELVEFKKKVTQERNAALRKRRKELEAVLSSAEGRKAELDAQRVQRLKVLRSTDTFDKFKALQKDVAQQRAQLVYLEEQRKKLEAVADTARQVRGAERDRGKVVDEIKAMLAKPTVIYERFTRVFNEYCQKVLNHEGIFFFQVNSNNNLDYKISLGLAGQKGVASSQGEGTSYKKLICALFDLALLRVYEDIPFFHFVYHDGMMEALDDRKKLAFLDVVRDQVSRKKLQYIMTVIASDLPRNDKGRVVAFADDEIVLRLDDNGPGGRLFKMAEF</sequence>
<dbReference type="EMBL" id="CP024310">
    <property type="protein sequence ID" value="AUX79276.1"/>
    <property type="molecule type" value="Genomic_DNA"/>
</dbReference>
<keyword evidence="1" id="KW-0175">Coiled coil</keyword>
<evidence type="ECO:0000313" key="3">
    <source>
        <dbReference type="EMBL" id="AUX79276.1"/>
    </source>
</evidence>
<keyword evidence="3" id="KW-0614">Plasmid</keyword>
<dbReference type="Proteomes" id="UP000239340">
    <property type="component" value="Plasmid pSfreNXT3c"/>
</dbReference>
<dbReference type="InterPro" id="IPR027417">
    <property type="entry name" value="P-loop_NTPase"/>
</dbReference>
<dbReference type="AlphaFoldDB" id="A0A2L0HCT7"/>
<feature type="coiled-coil region" evidence="1">
    <location>
        <begin position="336"/>
        <end position="414"/>
    </location>
</feature>
<organism evidence="3 4">
    <name type="scientific">Rhizobium fredii</name>
    <name type="common">Sinorhizobium fredii</name>
    <dbReference type="NCBI Taxonomy" id="380"/>
    <lineage>
        <taxon>Bacteria</taxon>
        <taxon>Pseudomonadati</taxon>
        <taxon>Pseudomonadota</taxon>
        <taxon>Alphaproteobacteria</taxon>
        <taxon>Hyphomicrobiales</taxon>
        <taxon>Rhizobiaceae</taxon>
        <taxon>Sinorhizobium/Ensifer group</taxon>
        <taxon>Sinorhizobium</taxon>
    </lineage>
</organism>
<evidence type="ECO:0000313" key="4">
    <source>
        <dbReference type="Proteomes" id="UP000239340"/>
    </source>
</evidence>
<feature type="coiled-coil region" evidence="1">
    <location>
        <begin position="263"/>
        <end position="290"/>
    </location>
</feature>
<geneLocation type="plasmid" evidence="4">
    <name>psfrenxt3c</name>
</geneLocation>
<dbReference type="InterPro" id="IPR018760">
    <property type="entry name" value="DUF2326"/>
</dbReference>
<name>A0A2L0HCT7_RHIFR</name>
<evidence type="ECO:0000256" key="1">
    <source>
        <dbReference type="SAM" id="Coils"/>
    </source>
</evidence>
<gene>
    <name evidence="3" type="ORF">NXT3_PC00095</name>
</gene>
<dbReference type="Gene3D" id="3.40.50.300">
    <property type="entry name" value="P-loop containing nucleotide triphosphate hydrolases"/>
    <property type="match status" value="1"/>
</dbReference>
<dbReference type="Pfam" id="PF10088">
    <property type="entry name" value="DUF2326"/>
    <property type="match status" value="1"/>
</dbReference>
<accession>A0A2L0HCT7</accession>
<evidence type="ECO:0000259" key="2">
    <source>
        <dbReference type="Pfam" id="PF10088"/>
    </source>
</evidence>
<protein>
    <recommendedName>
        <fullName evidence="2">DUF2326 domain-containing protein</fullName>
    </recommendedName>
</protein>
<reference evidence="3 4" key="1">
    <citation type="submission" date="2017-10" db="EMBL/GenBank/DDBJ databases">
        <title>Analysis of the genome sequences of Rhizobium populations associated to common bean (phaseolus vulgaris).</title>
        <authorList>
            <person name="Bustos P."/>
            <person name="Santamaria R.I."/>
            <person name="Miranda-Sanchez F."/>
            <person name="Perez-Carrascal O."/>
            <person name="Juarez S."/>
            <person name="Lozano L."/>
            <person name="Martinez-Flores I."/>
            <person name="Vinuesa P."/>
            <person name="Martinez-Romero E."/>
            <person name="Cevallos M.A."/>
            <person name="Romero D."/>
            <person name="Davila G."/>
            <person name="Gonzalez V."/>
        </authorList>
    </citation>
    <scope>NUCLEOTIDE SEQUENCE [LARGE SCALE GENOMIC DNA]</scope>
    <source>
        <strain evidence="3 4">NXT3</strain>
        <plasmid evidence="4">Plasmid psfrenxt3c</plasmid>
    </source>
</reference>
<proteinExistence type="predicted"/>
<feature type="domain" description="DUF2326" evidence="2">
    <location>
        <begin position="459"/>
        <end position="600"/>
    </location>
</feature>